<organism evidence="1 2">
    <name type="scientific">Daphnia magna</name>
    <dbReference type="NCBI Taxonomy" id="35525"/>
    <lineage>
        <taxon>Eukaryota</taxon>
        <taxon>Metazoa</taxon>
        <taxon>Ecdysozoa</taxon>
        <taxon>Arthropoda</taxon>
        <taxon>Crustacea</taxon>
        <taxon>Branchiopoda</taxon>
        <taxon>Diplostraca</taxon>
        <taxon>Cladocera</taxon>
        <taxon>Anomopoda</taxon>
        <taxon>Daphniidae</taxon>
        <taxon>Daphnia</taxon>
    </lineage>
</organism>
<protein>
    <recommendedName>
        <fullName evidence="3">Reverse transcriptase domain-containing protein</fullName>
    </recommendedName>
</protein>
<dbReference type="InterPro" id="IPR043502">
    <property type="entry name" value="DNA/RNA_pol_sf"/>
</dbReference>
<dbReference type="EMBL" id="LRGB01015724">
    <property type="protein sequence ID" value="KZR98818.1"/>
    <property type="molecule type" value="Genomic_DNA"/>
</dbReference>
<proteinExistence type="predicted"/>
<dbReference type="PANTHER" id="PTHR24559:SF444">
    <property type="entry name" value="REVERSE TRANSCRIPTASE DOMAIN-CONTAINING PROTEIN"/>
    <property type="match status" value="1"/>
</dbReference>
<sequence>MPERIFECPTSLFRPVKSTKNYLRQTSKSEVRLSGGYKKDVLKIRPRHLSCYVGFNVSNDIRTKIEILRKKHEGLLANQESDLGLATKMKHHINIGHHAPINQRLRRTPEAIKLVIKTKIKVILSNIIIRESHSPSDAVIVMVPLKDGEMHMCIDFRALNQITFKDKYPLPRIDDTIDALYGSVDFSTR</sequence>
<accession>A0A164GD79</accession>
<name>A0A164GD79_9CRUS</name>
<dbReference type="Proteomes" id="UP000076858">
    <property type="component" value="Unassembled WGS sequence"/>
</dbReference>
<gene>
    <name evidence="1" type="ORF">APZ42_005587</name>
</gene>
<dbReference type="STRING" id="35525.A0A164GD79"/>
<keyword evidence="2" id="KW-1185">Reference proteome</keyword>
<reference evidence="1 2" key="1">
    <citation type="submission" date="2016-03" db="EMBL/GenBank/DDBJ databases">
        <title>EvidentialGene: Evidence-directed Construction of Genes on Genomes.</title>
        <authorList>
            <person name="Gilbert D.G."/>
            <person name="Choi J.-H."/>
            <person name="Mockaitis K."/>
            <person name="Colbourne J."/>
            <person name="Pfrender M."/>
        </authorList>
    </citation>
    <scope>NUCLEOTIDE SEQUENCE [LARGE SCALE GENOMIC DNA]</scope>
    <source>
        <strain evidence="1 2">Xinb3</strain>
        <tissue evidence="1">Complete organism</tissue>
    </source>
</reference>
<evidence type="ECO:0000313" key="1">
    <source>
        <dbReference type="EMBL" id="KZR98818.1"/>
    </source>
</evidence>
<dbReference type="Gene3D" id="3.10.10.10">
    <property type="entry name" value="HIV Type 1 Reverse Transcriptase, subunit A, domain 1"/>
    <property type="match status" value="1"/>
</dbReference>
<feature type="non-terminal residue" evidence="1">
    <location>
        <position position="189"/>
    </location>
</feature>
<dbReference type="InterPro" id="IPR053134">
    <property type="entry name" value="RNA-dir_DNA_polymerase"/>
</dbReference>
<dbReference type="PANTHER" id="PTHR24559">
    <property type="entry name" value="TRANSPOSON TY3-I GAG-POL POLYPROTEIN"/>
    <property type="match status" value="1"/>
</dbReference>
<evidence type="ECO:0008006" key="3">
    <source>
        <dbReference type="Google" id="ProtNLM"/>
    </source>
</evidence>
<dbReference type="GO" id="GO:0071897">
    <property type="term" value="P:DNA biosynthetic process"/>
    <property type="evidence" value="ECO:0007669"/>
    <property type="project" value="UniProtKB-ARBA"/>
</dbReference>
<comment type="caution">
    <text evidence="1">The sequence shown here is derived from an EMBL/GenBank/DDBJ whole genome shotgun (WGS) entry which is preliminary data.</text>
</comment>
<dbReference type="AlphaFoldDB" id="A0A164GD79"/>
<evidence type="ECO:0000313" key="2">
    <source>
        <dbReference type="Proteomes" id="UP000076858"/>
    </source>
</evidence>
<dbReference type="SUPFAM" id="SSF56672">
    <property type="entry name" value="DNA/RNA polymerases"/>
    <property type="match status" value="1"/>
</dbReference>